<organism evidence="4 5">
    <name type="scientific">Ladona fulva</name>
    <name type="common">Scarce chaser dragonfly</name>
    <name type="synonym">Libellula fulva</name>
    <dbReference type="NCBI Taxonomy" id="123851"/>
    <lineage>
        <taxon>Eukaryota</taxon>
        <taxon>Metazoa</taxon>
        <taxon>Ecdysozoa</taxon>
        <taxon>Arthropoda</taxon>
        <taxon>Hexapoda</taxon>
        <taxon>Insecta</taxon>
        <taxon>Pterygota</taxon>
        <taxon>Palaeoptera</taxon>
        <taxon>Odonata</taxon>
        <taxon>Epiprocta</taxon>
        <taxon>Anisoptera</taxon>
        <taxon>Libelluloidea</taxon>
        <taxon>Libellulidae</taxon>
        <taxon>Ladona</taxon>
    </lineage>
</organism>
<dbReference type="InterPro" id="IPR018378">
    <property type="entry name" value="C-type_lectin_CS"/>
</dbReference>
<name>A0A8K0NUR6_LADFU</name>
<keyword evidence="2" id="KW-1015">Disulfide bond</keyword>
<proteinExistence type="predicted"/>
<dbReference type="SUPFAM" id="SSF56436">
    <property type="entry name" value="C-type lectin-like"/>
    <property type="match status" value="1"/>
</dbReference>
<evidence type="ECO:0000256" key="2">
    <source>
        <dbReference type="ARBA" id="ARBA00023157"/>
    </source>
</evidence>
<reference evidence="4" key="2">
    <citation type="submission" date="2017-10" db="EMBL/GenBank/DDBJ databases">
        <title>Ladona fulva Genome sequencing and assembly.</title>
        <authorList>
            <person name="Murali S."/>
            <person name="Richards S."/>
            <person name="Bandaranaike D."/>
            <person name="Bellair M."/>
            <person name="Blankenburg K."/>
            <person name="Chao H."/>
            <person name="Dinh H."/>
            <person name="Doddapaneni H."/>
            <person name="Dugan-Rocha S."/>
            <person name="Elkadiri S."/>
            <person name="Gnanaolivu R."/>
            <person name="Hernandez B."/>
            <person name="Skinner E."/>
            <person name="Javaid M."/>
            <person name="Lee S."/>
            <person name="Li M."/>
            <person name="Ming W."/>
            <person name="Munidasa M."/>
            <person name="Muniz J."/>
            <person name="Nguyen L."/>
            <person name="Hughes D."/>
            <person name="Osuji N."/>
            <person name="Pu L.-L."/>
            <person name="Puazo M."/>
            <person name="Qu C."/>
            <person name="Quiroz J."/>
            <person name="Raj R."/>
            <person name="Weissenberger G."/>
            <person name="Xin Y."/>
            <person name="Zou X."/>
            <person name="Han Y."/>
            <person name="Worley K."/>
            <person name="Muzny D."/>
            <person name="Gibbs R."/>
        </authorList>
    </citation>
    <scope>NUCLEOTIDE SEQUENCE</scope>
    <source>
        <strain evidence="4">Sampled in the wild</strain>
    </source>
</reference>
<keyword evidence="1" id="KW-0430">Lectin</keyword>
<protein>
    <recommendedName>
        <fullName evidence="3">C-type lectin domain-containing protein</fullName>
    </recommendedName>
</protein>
<accession>A0A8K0NUR6</accession>
<comment type="caution">
    <text evidence="4">The sequence shown here is derived from an EMBL/GenBank/DDBJ whole genome shotgun (WGS) entry which is preliminary data.</text>
</comment>
<dbReference type="AlphaFoldDB" id="A0A8K0NUR6"/>
<evidence type="ECO:0000313" key="5">
    <source>
        <dbReference type="Proteomes" id="UP000792457"/>
    </source>
</evidence>
<evidence type="ECO:0000259" key="3">
    <source>
        <dbReference type="PROSITE" id="PS50041"/>
    </source>
</evidence>
<dbReference type="InterPro" id="IPR051663">
    <property type="entry name" value="CLec_Tetranectin-domain"/>
</dbReference>
<dbReference type="InterPro" id="IPR016186">
    <property type="entry name" value="C-type_lectin-like/link_sf"/>
</dbReference>
<dbReference type="GO" id="GO:0030246">
    <property type="term" value="F:carbohydrate binding"/>
    <property type="evidence" value="ECO:0007669"/>
    <property type="project" value="UniProtKB-KW"/>
</dbReference>
<dbReference type="EMBL" id="KZ308139">
    <property type="protein sequence ID" value="KAG8222666.1"/>
    <property type="molecule type" value="Genomic_DNA"/>
</dbReference>
<reference evidence="4" key="1">
    <citation type="submission" date="2013-04" db="EMBL/GenBank/DDBJ databases">
        <authorList>
            <person name="Qu J."/>
            <person name="Murali S.C."/>
            <person name="Bandaranaike D."/>
            <person name="Bellair M."/>
            <person name="Blankenburg K."/>
            <person name="Chao H."/>
            <person name="Dinh H."/>
            <person name="Doddapaneni H."/>
            <person name="Downs B."/>
            <person name="Dugan-Rocha S."/>
            <person name="Elkadiri S."/>
            <person name="Gnanaolivu R.D."/>
            <person name="Hernandez B."/>
            <person name="Javaid M."/>
            <person name="Jayaseelan J.C."/>
            <person name="Lee S."/>
            <person name="Li M."/>
            <person name="Ming W."/>
            <person name="Munidasa M."/>
            <person name="Muniz J."/>
            <person name="Nguyen L."/>
            <person name="Ongeri F."/>
            <person name="Osuji N."/>
            <person name="Pu L.-L."/>
            <person name="Puazo M."/>
            <person name="Qu C."/>
            <person name="Quiroz J."/>
            <person name="Raj R."/>
            <person name="Weissenberger G."/>
            <person name="Xin Y."/>
            <person name="Zou X."/>
            <person name="Han Y."/>
            <person name="Richards S."/>
            <person name="Worley K."/>
            <person name="Muzny D."/>
            <person name="Gibbs R."/>
        </authorList>
    </citation>
    <scope>NUCLEOTIDE SEQUENCE</scope>
    <source>
        <strain evidence="4">Sampled in the wild</strain>
    </source>
</reference>
<feature type="domain" description="C-type lectin" evidence="3">
    <location>
        <begin position="1"/>
        <end position="94"/>
    </location>
</feature>
<dbReference type="PROSITE" id="PS50041">
    <property type="entry name" value="C_TYPE_LECTIN_2"/>
    <property type="match status" value="1"/>
</dbReference>
<dbReference type="Proteomes" id="UP000792457">
    <property type="component" value="Unassembled WGS sequence"/>
</dbReference>
<keyword evidence="5" id="KW-1185">Reference proteome</keyword>
<dbReference type="Gene3D" id="3.10.100.10">
    <property type="entry name" value="Mannose-Binding Protein A, subunit A"/>
    <property type="match status" value="1"/>
</dbReference>
<dbReference type="InterPro" id="IPR001304">
    <property type="entry name" value="C-type_lectin-like"/>
</dbReference>
<sequence length="101" mass="10970">MCEDEGGHLAVVDSKEEGGVLITLIKKEQTYIGAHDRVTEGKFMTIFGASMGNHIAWSGNQPDNSGGNEHCVTITTSGKLNDVPCTHIAPFICEFDLMWSE</sequence>
<dbReference type="Pfam" id="PF00059">
    <property type="entry name" value="Lectin_C"/>
    <property type="match status" value="1"/>
</dbReference>
<dbReference type="InterPro" id="IPR016187">
    <property type="entry name" value="CTDL_fold"/>
</dbReference>
<gene>
    <name evidence="4" type="ORF">J437_LFUL003788</name>
</gene>
<dbReference type="PANTHER" id="PTHR22799">
    <property type="entry name" value="TETRANECTIN-RELATED"/>
    <property type="match status" value="1"/>
</dbReference>
<dbReference type="OrthoDB" id="7357196at2759"/>
<dbReference type="PANTHER" id="PTHR22799:SF6">
    <property type="entry name" value="C-TYPE LECTIN DOMAIN FAMILY 4 MEMBER M-LIKE"/>
    <property type="match status" value="1"/>
</dbReference>
<evidence type="ECO:0000313" key="4">
    <source>
        <dbReference type="EMBL" id="KAG8222666.1"/>
    </source>
</evidence>
<dbReference type="GO" id="GO:0005615">
    <property type="term" value="C:extracellular space"/>
    <property type="evidence" value="ECO:0007669"/>
    <property type="project" value="TreeGrafter"/>
</dbReference>
<evidence type="ECO:0000256" key="1">
    <source>
        <dbReference type="ARBA" id="ARBA00022734"/>
    </source>
</evidence>
<dbReference type="PROSITE" id="PS00615">
    <property type="entry name" value="C_TYPE_LECTIN_1"/>
    <property type="match status" value="1"/>
</dbReference>